<dbReference type="GeneID" id="90954559"/>
<dbReference type="RefSeq" id="XP_065966347.1">
    <property type="nucleotide sequence ID" value="XM_066104145.1"/>
</dbReference>
<name>A0A2W1DCA7_9PLEO</name>
<accession>A0A2W1DCA7</accession>
<dbReference type="EMBL" id="NQIK02000001">
    <property type="protein sequence ID" value="KAF7579390.1"/>
    <property type="molecule type" value="Genomic_DNA"/>
</dbReference>
<evidence type="ECO:0000313" key="2">
    <source>
        <dbReference type="Proteomes" id="UP000245464"/>
    </source>
</evidence>
<dbReference type="AlphaFoldDB" id="A0A2W1DCA7"/>
<gene>
    <name evidence="1" type="ORF">PtrM4_036300</name>
</gene>
<proteinExistence type="predicted"/>
<protein>
    <submittedName>
        <fullName evidence="1">Uncharacterized protein</fullName>
    </submittedName>
</protein>
<dbReference type="Proteomes" id="UP000245464">
    <property type="component" value="Chromosome 1"/>
</dbReference>
<sequence length="66" mass="7292">MSSEARLYTFSDETKTKLRKFRLGTSRANDPQAVICTPKSTFSHAYDYLCGTAPAERAIPYNGADA</sequence>
<organism evidence="1 2">
    <name type="scientific">Pyrenophora tritici-repentis</name>
    <dbReference type="NCBI Taxonomy" id="45151"/>
    <lineage>
        <taxon>Eukaryota</taxon>
        <taxon>Fungi</taxon>
        <taxon>Dikarya</taxon>
        <taxon>Ascomycota</taxon>
        <taxon>Pezizomycotina</taxon>
        <taxon>Dothideomycetes</taxon>
        <taxon>Pleosporomycetidae</taxon>
        <taxon>Pleosporales</taxon>
        <taxon>Pleosporineae</taxon>
        <taxon>Pleosporaceae</taxon>
        <taxon>Pyrenophora</taxon>
    </lineage>
</organism>
<comment type="caution">
    <text evidence="1">The sequence shown here is derived from an EMBL/GenBank/DDBJ whole genome shotgun (WGS) entry which is preliminary data.</text>
</comment>
<evidence type="ECO:0000313" key="1">
    <source>
        <dbReference type="EMBL" id="KAF7579390.1"/>
    </source>
</evidence>
<dbReference type="KEGG" id="ptrr:90954559"/>
<reference evidence="1 2" key="1">
    <citation type="journal article" date="2018" name="BMC Genomics">
        <title>Comparative genomics of the wheat fungal pathogen Pyrenophora tritici-repentis reveals chromosomal variations and genome plasticity.</title>
        <authorList>
            <person name="Moolhuijzen P."/>
            <person name="See P.T."/>
            <person name="Hane J.K."/>
            <person name="Shi G."/>
            <person name="Liu Z."/>
            <person name="Oliver R.P."/>
            <person name="Moffat C.S."/>
        </authorList>
    </citation>
    <scope>NUCLEOTIDE SEQUENCE [LARGE SCALE GENOMIC DNA]</scope>
    <source>
        <strain evidence="1">M4</strain>
    </source>
</reference>